<keyword evidence="2" id="KW-1185">Reference proteome</keyword>
<dbReference type="Proteomes" id="UP000469430">
    <property type="component" value="Unassembled WGS sequence"/>
</dbReference>
<comment type="caution">
    <text evidence="1">The sequence shown here is derived from an EMBL/GenBank/DDBJ whole genome shotgun (WGS) entry which is preliminary data.</text>
</comment>
<evidence type="ECO:0000313" key="1">
    <source>
        <dbReference type="EMBL" id="MXP00442.1"/>
    </source>
</evidence>
<dbReference type="EMBL" id="WTYJ01000003">
    <property type="protein sequence ID" value="MXP00442.1"/>
    <property type="molecule type" value="Genomic_DNA"/>
</dbReference>
<organism evidence="1 2">
    <name type="scientific">Croceibacterium xixiisoli</name>
    <dbReference type="NCBI Taxonomy" id="1476466"/>
    <lineage>
        <taxon>Bacteria</taxon>
        <taxon>Pseudomonadati</taxon>
        <taxon>Pseudomonadota</taxon>
        <taxon>Alphaproteobacteria</taxon>
        <taxon>Sphingomonadales</taxon>
        <taxon>Erythrobacteraceae</taxon>
        <taxon>Croceibacterium</taxon>
    </lineage>
</organism>
<dbReference type="SUPFAM" id="SSF48295">
    <property type="entry name" value="TrpR-like"/>
    <property type="match status" value="1"/>
</dbReference>
<dbReference type="Pfam" id="PF06627">
    <property type="entry name" value="DUF1153"/>
    <property type="match status" value="1"/>
</dbReference>
<dbReference type="RefSeq" id="WP_161392146.1">
    <property type="nucleotide sequence ID" value="NZ_JBHSCP010000002.1"/>
</dbReference>
<dbReference type="Gene3D" id="1.10.10.10">
    <property type="entry name" value="Winged helix-like DNA-binding domain superfamily/Winged helix DNA-binding domain"/>
    <property type="match status" value="1"/>
</dbReference>
<dbReference type="GO" id="GO:0043565">
    <property type="term" value="F:sequence-specific DNA binding"/>
    <property type="evidence" value="ECO:0007669"/>
    <property type="project" value="InterPro"/>
</dbReference>
<dbReference type="InterPro" id="IPR010921">
    <property type="entry name" value="Trp_repressor/repl_initiator"/>
</dbReference>
<dbReference type="InterPro" id="IPR036388">
    <property type="entry name" value="WH-like_DNA-bd_sf"/>
</dbReference>
<gene>
    <name evidence="1" type="ORF">GRI97_15735</name>
</gene>
<dbReference type="OrthoDB" id="9796775at2"/>
<sequence length="99" mass="11380">MSVQQSCQSPPVIGPLGEIMSLSSLPPRNLKRWVPRRKAEVVCAVEGGLLTMDEALERYSITLEEFVGWQRSVDRSGMNGLRVTKIQHYREIYDQRLKY</sequence>
<protein>
    <submittedName>
        <fullName evidence="1">DUF1153 domain-containing protein</fullName>
    </submittedName>
</protein>
<dbReference type="AlphaFoldDB" id="A0A6I4TZE9"/>
<evidence type="ECO:0000313" key="2">
    <source>
        <dbReference type="Proteomes" id="UP000469430"/>
    </source>
</evidence>
<proteinExistence type="predicted"/>
<reference evidence="1 2" key="1">
    <citation type="submission" date="2019-12" db="EMBL/GenBank/DDBJ databases">
        <title>Genomic-based taxomic classification of the family Erythrobacteraceae.</title>
        <authorList>
            <person name="Xu L."/>
        </authorList>
    </citation>
    <scope>NUCLEOTIDE SEQUENCE [LARGE SCALE GENOMIC DNA]</scope>
    <source>
        <strain evidence="1 2">S36</strain>
    </source>
</reference>
<name>A0A6I4TZE9_9SPHN</name>
<accession>A0A6I4TZE9</accession>
<dbReference type="InterPro" id="IPR009534">
    <property type="entry name" value="DUF1153"/>
</dbReference>